<organism evidence="2 3">
    <name type="scientific">Rubellimicrobium roseum</name>
    <dbReference type="NCBI Taxonomy" id="687525"/>
    <lineage>
        <taxon>Bacteria</taxon>
        <taxon>Pseudomonadati</taxon>
        <taxon>Pseudomonadota</taxon>
        <taxon>Alphaproteobacteria</taxon>
        <taxon>Rhodobacterales</taxon>
        <taxon>Roseobacteraceae</taxon>
        <taxon>Rubellimicrobium</taxon>
    </lineage>
</organism>
<dbReference type="SUPFAM" id="SSF56281">
    <property type="entry name" value="Metallo-hydrolase/oxidoreductase"/>
    <property type="match status" value="1"/>
</dbReference>
<dbReference type="Gene3D" id="3.60.15.10">
    <property type="entry name" value="Ribonuclease Z/Hydroxyacylglutathione hydrolase-like"/>
    <property type="match status" value="1"/>
</dbReference>
<dbReference type="AlphaFoldDB" id="A0A5C4N810"/>
<evidence type="ECO:0000313" key="2">
    <source>
        <dbReference type="EMBL" id="TNC69817.1"/>
    </source>
</evidence>
<dbReference type="InterPro" id="IPR036866">
    <property type="entry name" value="RibonucZ/Hydroxyglut_hydro"/>
</dbReference>
<dbReference type="InterPro" id="IPR001279">
    <property type="entry name" value="Metallo-B-lactamas"/>
</dbReference>
<dbReference type="GO" id="GO:0016787">
    <property type="term" value="F:hydrolase activity"/>
    <property type="evidence" value="ECO:0007669"/>
    <property type="project" value="UniProtKB-KW"/>
</dbReference>
<dbReference type="EMBL" id="VDFV01000020">
    <property type="protein sequence ID" value="TNC69817.1"/>
    <property type="molecule type" value="Genomic_DNA"/>
</dbReference>
<dbReference type="Pfam" id="PF00753">
    <property type="entry name" value="Lactamase_B"/>
    <property type="match status" value="1"/>
</dbReference>
<reference evidence="2 3" key="1">
    <citation type="submission" date="2019-06" db="EMBL/GenBank/DDBJ databases">
        <authorList>
            <person name="Jiang L."/>
        </authorList>
    </citation>
    <scope>NUCLEOTIDE SEQUENCE [LARGE SCALE GENOMIC DNA]</scope>
    <source>
        <strain evidence="2 3">YIM 48858</strain>
    </source>
</reference>
<protein>
    <submittedName>
        <fullName evidence="2">MBL fold metallo-hydrolase</fullName>
    </submittedName>
</protein>
<feature type="domain" description="Metallo-beta-lactamase" evidence="1">
    <location>
        <begin position="16"/>
        <end position="67"/>
    </location>
</feature>
<dbReference type="Proteomes" id="UP000305709">
    <property type="component" value="Unassembled WGS sequence"/>
</dbReference>
<accession>A0A5C4N810</accession>
<sequence length="68" mass="6951">MGPISFVGTRGLGICLIETGDGLILMNTGMPGSGPMIEEPIRALGHDPAEIEILLAGHAHVDHVGGHA</sequence>
<evidence type="ECO:0000313" key="3">
    <source>
        <dbReference type="Proteomes" id="UP000305709"/>
    </source>
</evidence>
<dbReference type="RefSeq" id="WP_139082207.1">
    <property type="nucleotide sequence ID" value="NZ_VDFV01000020.1"/>
</dbReference>
<proteinExistence type="predicted"/>
<keyword evidence="3" id="KW-1185">Reference proteome</keyword>
<gene>
    <name evidence="2" type="ORF">FHG71_13440</name>
</gene>
<evidence type="ECO:0000259" key="1">
    <source>
        <dbReference type="Pfam" id="PF00753"/>
    </source>
</evidence>
<keyword evidence="2" id="KW-0378">Hydrolase</keyword>
<dbReference type="OrthoDB" id="9773738at2"/>
<comment type="caution">
    <text evidence="2">The sequence shown here is derived from an EMBL/GenBank/DDBJ whole genome shotgun (WGS) entry which is preliminary data.</text>
</comment>
<name>A0A5C4N810_9RHOB</name>